<dbReference type="PANTHER" id="PTHR44117">
    <property type="entry name" value="INTRAFLAGELLAR TRANSPORT PROTEIN 88 HOMOLOG"/>
    <property type="match status" value="1"/>
</dbReference>
<feature type="region of interest" description="Disordered" evidence="2">
    <location>
        <begin position="1"/>
        <end position="61"/>
    </location>
</feature>
<dbReference type="OrthoDB" id="421121at2759"/>
<dbReference type="PROSITE" id="PS50005">
    <property type="entry name" value="TPR"/>
    <property type="match status" value="5"/>
</dbReference>
<dbReference type="PANTHER" id="PTHR44117:SF1">
    <property type="entry name" value="INTRAFLAGELLAR TRANSPORT PROTEIN 88 HOMOLOG"/>
    <property type="match status" value="1"/>
</dbReference>
<dbReference type="Proteomes" id="UP000001876">
    <property type="component" value="Unassembled WGS sequence"/>
</dbReference>
<dbReference type="RefSeq" id="XP_003058805.1">
    <property type="nucleotide sequence ID" value="XM_003058759.1"/>
</dbReference>
<feature type="repeat" description="TPR" evidence="1">
    <location>
        <begin position="158"/>
        <end position="191"/>
    </location>
</feature>
<keyword evidence="4" id="KW-1185">Reference proteome</keyword>
<feature type="repeat" description="TPR" evidence="1">
    <location>
        <begin position="511"/>
        <end position="544"/>
    </location>
</feature>
<dbReference type="GO" id="GO:0097546">
    <property type="term" value="C:ciliary base"/>
    <property type="evidence" value="ECO:0007669"/>
    <property type="project" value="TreeGrafter"/>
</dbReference>
<proteinExistence type="predicted"/>
<dbReference type="KEGG" id="mpp:MICPUCDRAFT_10135"/>
<feature type="compositionally biased region" description="Low complexity" evidence="2">
    <location>
        <begin position="8"/>
        <end position="30"/>
    </location>
</feature>
<dbReference type="GO" id="GO:0097730">
    <property type="term" value="C:non-motile cilium"/>
    <property type="evidence" value="ECO:0007669"/>
    <property type="project" value="TreeGrafter"/>
</dbReference>
<dbReference type="Pfam" id="PF14559">
    <property type="entry name" value="TPR_19"/>
    <property type="match status" value="1"/>
</dbReference>
<dbReference type="PROSITE" id="PS50293">
    <property type="entry name" value="TPR_REGION"/>
    <property type="match status" value="1"/>
</dbReference>
<protein>
    <submittedName>
        <fullName evidence="3">Predicted protein</fullName>
    </submittedName>
</protein>
<feature type="non-terminal residue" evidence="3">
    <location>
        <position position="669"/>
    </location>
</feature>
<feature type="non-terminal residue" evidence="3">
    <location>
        <position position="1"/>
    </location>
</feature>
<dbReference type="AlphaFoldDB" id="C1MT58"/>
<dbReference type="GO" id="GO:0036064">
    <property type="term" value="C:ciliary basal body"/>
    <property type="evidence" value="ECO:0007669"/>
    <property type="project" value="TreeGrafter"/>
</dbReference>
<feature type="repeat" description="TPR" evidence="1">
    <location>
        <begin position="197"/>
        <end position="230"/>
    </location>
</feature>
<accession>C1MT58</accession>
<sequence>RPMTSNKGAGYTSSSMGAAGASGAAAAAAALGGGSAFPGAGGPRGPAPPLLKPEDDGPHGKIRALNKQVHDLLEKSSVAGTKEEDPQKALELAKECAKRERTLCRTREQNGKADDIDLDLQYAVTLNLADRHDKAGQDQEALDLYAQIVKNKNYPEGGKLRVNMGKVYFDRGEFPSAIKMYRMALDHISHEQKGVRFKVMRNIGIAFVKMGQYVDAARAFSDVMSVEPDFTSGYNLVICHYATGDKEKMKESFVKLLSLRAFEPEDEEEEDDEEKEDDDTVGDELTRYLRTQQLDCHRKILAAAKLIGTTIGGGSLERGYEYLADEMHRFGYAILANELEMELALSHLKSKTPEGMKEGKRRLLEFEKKEHALKAKAATNLSWLYFHEGDYENAQKYADLSVATDRYDARALVNKGNCHLQRGDLEGARDLFLEAVGVQADCHEAIYNLGLAYIKLGAYEDALAAFRKVHAMTPDNAEVLYQLGNVSDMLGDFPAAIKHLEILHAKVSTDPGILARLGAIHAAIGDEAKALHYYQESHRLYPSDMDVLRWLGTFYVKTGNWEKARELYQLACMIKPKDVKYRLLVATCLRKVGNVNDALAAYETIHKVYPDNVECLRHLCRLYGDLGRTKDVDECQVKLRKVEAEDGDGGVGGFANELAAMGVGDGAAG</sequence>
<dbReference type="Pfam" id="PF13432">
    <property type="entry name" value="TPR_16"/>
    <property type="match status" value="1"/>
</dbReference>
<evidence type="ECO:0000256" key="2">
    <source>
        <dbReference type="SAM" id="MobiDB-lite"/>
    </source>
</evidence>
<dbReference type="Gene3D" id="1.25.40.10">
    <property type="entry name" value="Tetratricopeptide repeat domain"/>
    <property type="match status" value="2"/>
</dbReference>
<dbReference type="GO" id="GO:0019894">
    <property type="term" value="F:kinesin binding"/>
    <property type="evidence" value="ECO:0007669"/>
    <property type="project" value="TreeGrafter"/>
</dbReference>
<dbReference type="InterPro" id="IPR019734">
    <property type="entry name" value="TPR_rpt"/>
</dbReference>
<dbReference type="GeneID" id="9683871"/>
<dbReference type="GO" id="GO:0005814">
    <property type="term" value="C:centriole"/>
    <property type="evidence" value="ECO:0007669"/>
    <property type="project" value="TreeGrafter"/>
</dbReference>
<reference evidence="3 4" key="1">
    <citation type="journal article" date="2009" name="Science">
        <title>Green evolution and dynamic adaptations revealed by genomes of the marine picoeukaryotes Micromonas.</title>
        <authorList>
            <person name="Worden A.Z."/>
            <person name="Lee J.H."/>
            <person name="Mock T."/>
            <person name="Rouze P."/>
            <person name="Simmons M.P."/>
            <person name="Aerts A.L."/>
            <person name="Allen A.E."/>
            <person name="Cuvelier M.L."/>
            <person name="Derelle E."/>
            <person name="Everett M.V."/>
            <person name="Foulon E."/>
            <person name="Grimwood J."/>
            <person name="Gundlach H."/>
            <person name="Henrissat B."/>
            <person name="Napoli C."/>
            <person name="McDonald S.M."/>
            <person name="Parker M.S."/>
            <person name="Rombauts S."/>
            <person name="Salamov A."/>
            <person name="Von Dassow P."/>
            <person name="Badger J.H."/>
            <person name="Coutinho P.M."/>
            <person name="Demir E."/>
            <person name="Dubchak I."/>
            <person name="Gentemann C."/>
            <person name="Eikrem W."/>
            <person name="Gready J.E."/>
            <person name="John U."/>
            <person name="Lanier W."/>
            <person name="Lindquist E.A."/>
            <person name="Lucas S."/>
            <person name="Mayer K.F."/>
            <person name="Moreau H."/>
            <person name="Not F."/>
            <person name="Otillar R."/>
            <person name="Panaud O."/>
            <person name="Pangilinan J."/>
            <person name="Paulsen I."/>
            <person name="Piegu B."/>
            <person name="Poliakov A."/>
            <person name="Robbens S."/>
            <person name="Schmutz J."/>
            <person name="Toulza E."/>
            <person name="Wyss T."/>
            <person name="Zelensky A."/>
            <person name="Zhou K."/>
            <person name="Armbrust E.V."/>
            <person name="Bhattacharya D."/>
            <person name="Goodenough U.W."/>
            <person name="Van de Peer Y."/>
            <person name="Grigoriev I.V."/>
        </authorList>
    </citation>
    <scope>NUCLEOTIDE SEQUENCE [LARGE SCALE GENOMIC DNA]</scope>
    <source>
        <strain evidence="3 4">CCMP1545</strain>
    </source>
</reference>
<name>C1MT58_MICPC</name>
<dbReference type="SMART" id="SM00028">
    <property type="entry name" value="TPR"/>
    <property type="match status" value="9"/>
</dbReference>
<evidence type="ECO:0000313" key="3">
    <source>
        <dbReference type="EMBL" id="EEH57260.1"/>
    </source>
</evidence>
<dbReference type="GO" id="GO:0042073">
    <property type="term" value="P:intraciliary transport"/>
    <property type="evidence" value="ECO:0007669"/>
    <property type="project" value="TreeGrafter"/>
</dbReference>
<organism evidence="4">
    <name type="scientific">Micromonas pusilla (strain CCMP1545)</name>
    <name type="common">Picoplanktonic green alga</name>
    <dbReference type="NCBI Taxonomy" id="564608"/>
    <lineage>
        <taxon>Eukaryota</taxon>
        <taxon>Viridiplantae</taxon>
        <taxon>Chlorophyta</taxon>
        <taxon>Mamiellophyceae</taxon>
        <taxon>Mamiellales</taxon>
        <taxon>Mamiellaceae</taxon>
        <taxon>Micromonas</taxon>
    </lineage>
</organism>
<evidence type="ECO:0000256" key="1">
    <source>
        <dbReference type="PROSITE-ProRule" id="PRU00339"/>
    </source>
</evidence>
<evidence type="ECO:0000313" key="4">
    <source>
        <dbReference type="Proteomes" id="UP000001876"/>
    </source>
</evidence>
<dbReference type="GO" id="GO:1905515">
    <property type="term" value="P:non-motile cilium assembly"/>
    <property type="evidence" value="ECO:0007669"/>
    <property type="project" value="TreeGrafter"/>
</dbReference>
<feature type="compositionally biased region" description="Gly residues" evidence="2">
    <location>
        <begin position="31"/>
        <end position="44"/>
    </location>
</feature>
<dbReference type="eggNOG" id="KOG2003">
    <property type="taxonomic scope" value="Eukaryota"/>
</dbReference>
<dbReference type="OMA" id="RIKIMHN"/>
<dbReference type="EMBL" id="GG663739">
    <property type="protein sequence ID" value="EEH57260.1"/>
    <property type="molecule type" value="Genomic_DNA"/>
</dbReference>
<feature type="repeat" description="TPR" evidence="1">
    <location>
        <begin position="443"/>
        <end position="476"/>
    </location>
</feature>
<dbReference type="SUPFAM" id="SSF48452">
    <property type="entry name" value="TPR-like"/>
    <property type="match status" value="2"/>
</dbReference>
<dbReference type="InterPro" id="IPR011990">
    <property type="entry name" value="TPR-like_helical_dom_sf"/>
</dbReference>
<keyword evidence="1" id="KW-0802">TPR repeat</keyword>
<dbReference type="STRING" id="564608.C1MT58"/>
<feature type="repeat" description="TPR" evidence="1">
    <location>
        <begin position="545"/>
        <end position="578"/>
    </location>
</feature>
<dbReference type="Pfam" id="PF12895">
    <property type="entry name" value="ANAPC3"/>
    <property type="match status" value="1"/>
</dbReference>
<gene>
    <name evidence="3" type="ORF">MICPUCDRAFT_10135</name>
</gene>